<dbReference type="GO" id="GO:0006508">
    <property type="term" value="P:proteolysis"/>
    <property type="evidence" value="ECO:0007669"/>
    <property type="project" value="UniProtKB-KW"/>
</dbReference>
<evidence type="ECO:0000256" key="4">
    <source>
        <dbReference type="ARBA" id="ARBA00022801"/>
    </source>
</evidence>
<protein>
    <recommendedName>
        <fullName evidence="9">Archaemetzincin-2</fullName>
    </recommendedName>
</protein>
<keyword evidence="6" id="KW-0482">Metalloprotease</keyword>
<name>A0A9P5AYH0_9HYPO</name>
<proteinExistence type="predicted"/>
<dbReference type="PANTHER" id="PTHR15910">
    <property type="entry name" value="ARCHAEMETZINCIN"/>
    <property type="match status" value="1"/>
</dbReference>
<accession>A0A9P5AYH0</accession>
<evidence type="ECO:0000256" key="2">
    <source>
        <dbReference type="ARBA" id="ARBA00022670"/>
    </source>
</evidence>
<dbReference type="EMBL" id="LUFC02001156">
    <property type="protein sequence ID" value="KAF4483430.1"/>
    <property type="molecule type" value="Genomic_DNA"/>
</dbReference>
<sequence>MSDICDHQTVYVNCSSAAANSGFLRPSPEERTLGMSKTGRLARGAYLAKEDAVHNEKSFPGPLVLPGDHITENPMEQGQSCKDWFAMETTQKRCQEISSKKKIYVYGPPSVKRLAKEMQSWTTPVLPQGFPPGPERWTWTLKMKNQLIVYLRAFFTTMHITQYSGTTNFSTIQGRKRVHFADTPPRSVVGFTVRDDRDTFEIRHRPSPDGLSRMQLNVSDLRTALVQIKVPPAHSVVLVVNHDLYEEDEGVYLTDRLWAADGIAIVSTFRYNPSLDGLAGVDRLHRWPASHCKAYVDARCQVLDENKDSTTRNHLAFKAFGKPPGDSALSLAIQAANQAGRPSSMEDLSNLWFARVLVAVSRETAHCFGLQNCTYYACLMQGIRGTRQAGEIPPYLCPVCHSKLGSELVLLQPVSKRGIERENAWLGEHYAELKAFCNKWNKIPQFAAFEAWLGKRLEDRKVGGDTGETAGPSN</sequence>
<keyword evidence="5" id="KW-0862">Zinc</keyword>
<evidence type="ECO:0000313" key="8">
    <source>
        <dbReference type="Proteomes" id="UP000737391"/>
    </source>
</evidence>
<reference evidence="7" key="1">
    <citation type="submission" date="2020-01" db="EMBL/GenBank/DDBJ databases">
        <title>Identification and distribution of gene clusters putatively required for synthesis of sphingolipid metabolism inhibitors in phylogenetically diverse species of the filamentous fungus Fusarium.</title>
        <authorList>
            <person name="Kim H.-S."/>
            <person name="Busman M."/>
            <person name="Brown D.W."/>
            <person name="Divon H."/>
            <person name="Uhlig S."/>
            <person name="Proctor R.H."/>
        </authorList>
    </citation>
    <scope>NUCLEOTIDE SEQUENCE</scope>
    <source>
        <strain evidence="7">NRRL 31653</strain>
    </source>
</reference>
<comment type="caution">
    <text evidence="7">The sequence shown here is derived from an EMBL/GenBank/DDBJ whole genome shotgun (WGS) entry which is preliminary data.</text>
</comment>
<dbReference type="PANTHER" id="PTHR15910:SF1">
    <property type="entry name" value="ARCHAEMETZINCIN-2"/>
    <property type="match status" value="1"/>
</dbReference>
<dbReference type="CDD" id="cd11375">
    <property type="entry name" value="Peptidase_M54"/>
    <property type="match status" value="1"/>
</dbReference>
<dbReference type="GO" id="GO:0046872">
    <property type="term" value="F:metal ion binding"/>
    <property type="evidence" value="ECO:0007669"/>
    <property type="project" value="UniProtKB-KW"/>
</dbReference>
<dbReference type="Gene3D" id="3.40.390.10">
    <property type="entry name" value="Collagenase (Catalytic Domain)"/>
    <property type="match status" value="1"/>
</dbReference>
<keyword evidence="3" id="KW-0479">Metal-binding</keyword>
<evidence type="ECO:0000256" key="5">
    <source>
        <dbReference type="ARBA" id="ARBA00022833"/>
    </source>
</evidence>
<dbReference type="InterPro" id="IPR012962">
    <property type="entry name" value="Pept_M54_archaemetzincn"/>
</dbReference>
<gene>
    <name evidence="7" type="ORF">FAGAP_11819</name>
</gene>
<organism evidence="7 8">
    <name type="scientific">Fusarium agapanthi</name>
    <dbReference type="NCBI Taxonomy" id="1803897"/>
    <lineage>
        <taxon>Eukaryota</taxon>
        <taxon>Fungi</taxon>
        <taxon>Dikarya</taxon>
        <taxon>Ascomycota</taxon>
        <taxon>Pezizomycotina</taxon>
        <taxon>Sordariomycetes</taxon>
        <taxon>Hypocreomycetidae</taxon>
        <taxon>Hypocreales</taxon>
        <taxon>Nectriaceae</taxon>
        <taxon>Fusarium</taxon>
        <taxon>Fusarium fujikuroi species complex</taxon>
    </lineage>
</organism>
<evidence type="ECO:0008006" key="9">
    <source>
        <dbReference type="Google" id="ProtNLM"/>
    </source>
</evidence>
<dbReference type="InterPro" id="IPR024079">
    <property type="entry name" value="MetalloPept_cat_dom_sf"/>
</dbReference>
<dbReference type="OrthoDB" id="2365600at2759"/>
<evidence type="ECO:0000256" key="6">
    <source>
        <dbReference type="ARBA" id="ARBA00023049"/>
    </source>
</evidence>
<dbReference type="GO" id="GO:0008237">
    <property type="term" value="F:metallopeptidase activity"/>
    <property type="evidence" value="ECO:0007669"/>
    <property type="project" value="UniProtKB-KW"/>
</dbReference>
<dbReference type="AlphaFoldDB" id="A0A9P5AYH0"/>
<comment type="cofactor">
    <cofactor evidence="1">
        <name>Zn(2+)</name>
        <dbReference type="ChEBI" id="CHEBI:29105"/>
    </cofactor>
</comment>
<evidence type="ECO:0000256" key="1">
    <source>
        <dbReference type="ARBA" id="ARBA00001947"/>
    </source>
</evidence>
<keyword evidence="2" id="KW-0645">Protease</keyword>
<evidence type="ECO:0000313" key="7">
    <source>
        <dbReference type="EMBL" id="KAF4483430.1"/>
    </source>
</evidence>
<keyword evidence="4" id="KW-0378">Hydrolase</keyword>
<dbReference type="Proteomes" id="UP000737391">
    <property type="component" value="Unassembled WGS sequence"/>
</dbReference>
<keyword evidence="8" id="KW-1185">Reference proteome</keyword>
<evidence type="ECO:0000256" key="3">
    <source>
        <dbReference type="ARBA" id="ARBA00022723"/>
    </source>
</evidence>